<keyword evidence="6" id="KW-1185">Reference proteome</keyword>
<dbReference type="SMART" id="SM00342">
    <property type="entry name" value="HTH_ARAC"/>
    <property type="match status" value="1"/>
</dbReference>
<dbReference type="Gene3D" id="2.60.120.280">
    <property type="entry name" value="Regulatory protein AraC"/>
    <property type="match status" value="1"/>
</dbReference>
<dbReference type="Gene3D" id="1.10.10.60">
    <property type="entry name" value="Homeodomain-like"/>
    <property type="match status" value="2"/>
</dbReference>
<evidence type="ECO:0000313" key="6">
    <source>
        <dbReference type="Proteomes" id="UP000325218"/>
    </source>
</evidence>
<dbReference type="PANTHER" id="PTHR43280:SF30">
    <property type="entry name" value="MMSAB OPERON REGULATORY PROTEIN"/>
    <property type="match status" value="1"/>
</dbReference>
<name>A0A5D0D2U2_9BACL</name>
<evidence type="ECO:0000256" key="1">
    <source>
        <dbReference type="ARBA" id="ARBA00023015"/>
    </source>
</evidence>
<proteinExistence type="predicted"/>
<keyword evidence="1" id="KW-0805">Transcription regulation</keyword>
<dbReference type="AlphaFoldDB" id="A0A5D0D2U2"/>
<feature type="domain" description="HTH araC/xylS-type" evidence="4">
    <location>
        <begin position="186"/>
        <end position="284"/>
    </location>
</feature>
<organism evidence="5 6">
    <name type="scientific">Paenibacillus faecis</name>
    <dbReference type="NCBI Taxonomy" id="862114"/>
    <lineage>
        <taxon>Bacteria</taxon>
        <taxon>Bacillati</taxon>
        <taxon>Bacillota</taxon>
        <taxon>Bacilli</taxon>
        <taxon>Bacillales</taxon>
        <taxon>Paenibacillaceae</taxon>
        <taxon>Paenibacillus</taxon>
    </lineage>
</organism>
<dbReference type="Proteomes" id="UP000325218">
    <property type="component" value="Unassembled WGS sequence"/>
</dbReference>
<dbReference type="GO" id="GO:0043565">
    <property type="term" value="F:sequence-specific DNA binding"/>
    <property type="evidence" value="ECO:0007669"/>
    <property type="project" value="InterPro"/>
</dbReference>
<reference evidence="5 6" key="1">
    <citation type="submission" date="2019-08" db="EMBL/GenBank/DDBJ databases">
        <title>Genome sequencing of Paenibacillus faecis DSM 23593(T).</title>
        <authorList>
            <person name="Kook J.-K."/>
            <person name="Park S.-N."/>
            <person name="Lim Y.K."/>
        </authorList>
    </citation>
    <scope>NUCLEOTIDE SEQUENCE [LARGE SCALE GENOMIC DNA]</scope>
    <source>
        <strain evidence="5 6">DSM 23593</strain>
    </source>
</reference>
<dbReference type="SUPFAM" id="SSF51215">
    <property type="entry name" value="Regulatory protein AraC"/>
    <property type="match status" value="1"/>
</dbReference>
<dbReference type="PROSITE" id="PS01124">
    <property type="entry name" value="HTH_ARAC_FAMILY_2"/>
    <property type="match status" value="1"/>
</dbReference>
<dbReference type="EMBL" id="VSDO01000001">
    <property type="protein sequence ID" value="TYA14955.1"/>
    <property type="molecule type" value="Genomic_DNA"/>
</dbReference>
<protein>
    <submittedName>
        <fullName evidence="5">AraC family transcriptional regulator</fullName>
    </submittedName>
</protein>
<dbReference type="Pfam" id="PF12833">
    <property type="entry name" value="HTH_18"/>
    <property type="match status" value="1"/>
</dbReference>
<dbReference type="PANTHER" id="PTHR43280">
    <property type="entry name" value="ARAC-FAMILY TRANSCRIPTIONAL REGULATOR"/>
    <property type="match status" value="1"/>
</dbReference>
<keyword evidence="3" id="KW-0804">Transcription</keyword>
<keyword evidence="2" id="KW-0238">DNA-binding</keyword>
<evidence type="ECO:0000256" key="2">
    <source>
        <dbReference type="ARBA" id="ARBA00023125"/>
    </source>
</evidence>
<dbReference type="GO" id="GO:0003700">
    <property type="term" value="F:DNA-binding transcription factor activity"/>
    <property type="evidence" value="ECO:0007669"/>
    <property type="project" value="InterPro"/>
</dbReference>
<dbReference type="InterPro" id="IPR009057">
    <property type="entry name" value="Homeodomain-like_sf"/>
</dbReference>
<sequence>MQCVWREAYGLARIDITYYHSDVQEQMDLKLLFFGKEECLPGHFWGPGVRDAYIIHFVHSGRGLFSIADKTYDVRAGEGFLIPPGTIVHYQASDTDPWTYSWFGFRGLQAKTYLERACLTPLTPVFTPLAGRGFESFYDELLSVRPERGGDALSLGILYRLMAGLISCSPIEAEERTADAKEVYVSHAIEIIKSSYSQKISMLEIARSVGLDRTYLSSLFKARFGVSLQGFLLEYRMRRAAELLRRPELSVSDISRSVGYNDPFLFSKMFKKVNGCSPKHFREGTERRGGHSQ</sequence>
<gene>
    <name evidence="5" type="ORF">FRY98_04630</name>
</gene>
<dbReference type="InterPro" id="IPR018062">
    <property type="entry name" value="HTH_AraC-typ_CS"/>
</dbReference>
<dbReference type="PROSITE" id="PS00041">
    <property type="entry name" value="HTH_ARAC_FAMILY_1"/>
    <property type="match status" value="1"/>
</dbReference>
<dbReference type="InterPro" id="IPR020449">
    <property type="entry name" value="Tscrpt_reg_AraC-type_HTH"/>
</dbReference>
<dbReference type="Pfam" id="PF02311">
    <property type="entry name" value="AraC_binding"/>
    <property type="match status" value="1"/>
</dbReference>
<dbReference type="CDD" id="cd06986">
    <property type="entry name" value="cupin_MmsR-like_N"/>
    <property type="match status" value="1"/>
</dbReference>
<evidence type="ECO:0000313" key="5">
    <source>
        <dbReference type="EMBL" id="TYA14955.1"/>
    </source>
</evidence>
<dbReference type="PRINTS" id="PR00032">
    <property type="entry name" value="HTHARAC"/>
</dbReference>
<dbReference type="SUPFAM" id="SSF46689">
    <property type="entry name" value="Homeodomain-like"/>
    <property type="match status" value="2"/>
</dbReference>
<evidence type="ECO:0000259" key="4">
    <source>
        <dbReference type="PROSITE" id="PS01124"/>
    </source>
</evidence>
<dbReference type="InterPro" id="IPR003313">
    <property type="entry name" value="AraC-bd"/>
</dbReference>
<evidence type="ECO:0000256" key="3">
    <source>
        <dbReference type="ARBA" id="ARBA00023163"/>
    </source>
</evidence>
<comment type="caution">
    <text evidence="5">The sequence shown here is derived from an EMBL/GenBank/DDBJ whole genome shotgun (WGS) entry which is preliminary data.</text>
</comment>
<dbReference type="OrthoDB" id="9813413at2"/>
<accession>A0A5D0D2U2</accession>
<dbReference type="InterPro" id="IPR018060">
    <property type="entry name" value="HTH_AraC"/>
</dbReference>
<dbReference type="InterPro" id="IPR037923">
    <property type="entry name" value="HTH-like"/>
</dbReference>